<sequence length="287" mass="32060">MLKFNRTFILKVGKEGGKGIEIKPPFHIDFDIKKNNKEEPNIHNVKVYNLSPETINKLSEPDLFCVLYAGYEGEDSAVLLAAGNITETYLKRDKTGTIFNIEFVDGWVAIRDTAVSLSYGSGASAKEIIKDIAKQMGLSLMMNDKIKDRTWQHGFSFYGVAHQALHKIVRGAGLEWSIQDNKLQVIEECGATTRQAVVFNSGSGLIGSPERIRIASKEKRASKKGNRQKLNGWRITSLLTPTVKPKDKIKLECKDIDGVFVVDSVKHTGSFMGNQWQTVLEVRENAE</sequence>
<name>A0ABT9JIY1_9PAST</name>
<evidence type="ECO:0000313" key="2">
    <source>
        <dbReference type="Proteomes" id="UP001224812"/>
    </source>
</evidence>
<evidence type="ECO:0008006" key="3">
    <source>
        <dbReference type="Google" id="ProtNLM"/>
    </source>
</evidence>
<comment type="caution">
    <text evidence="1">The sequence shown here is derived from an EMBL/GenBank/DDBJ whole genome shotgun (WGS) entry which is preliminary data.</text>
</comment>
<organism evidence="1 2">
    <name type="scientific">Phocoenobacter skyensis</name>
    <dbReference type="NCBI Taxonomy" id="97481"/>
    <lineage>
        <taxon>Bacteria</taxon>
        <taxon>Pseudomonadati</taxon>
        <taxon>Pseudomonadota</taxon>
        <taxon>Gammaproteobacteria</taxon>
        <taxon>Pasteurellales</taxon>
        <taxon>Pasteurellaceae</taxon>
        <taxon>Phocoenobacter</taxon>
    </lineage>
</organism>
<dbReference type="NCBIfam" id="NF047561">
    <property type="entry name" value="orf58_phage_fam"/>
    <property type="match status" value="1"/>
</dbReference>
<keyword evidence="2" id="KW-1185">Reference proteome</keyword>
<gene>
    <name evidence="1" type="ORF">QJT92_01365</name>
</gene>
<proteinExistence type="predicted"/>
<protein>
    <recommendedName>
        <fullName evidence="3">Phage protein D</fullName>
    </recommendedName>
</protein>
<reference evidence="1 2" key="1">
    <citation type="journal article" date="2023" name="Front. Microbiol.">
        <title>Phylogeography and host specificity of Pasteurellaceae pathogenic to sea-farmed fish in the north-east Atlantic.</title>
        <authorList>
            <person name="Gulla S."/>
            <person name="Colquhoun D.J."/>
            <person name="Olsen A.B."/>
            <person name="Spilsberg B."/>
            <person name="Lagesen K."/>
            <person name="Aakesson C.P."/>
            <person name="Strom S."/>
            <person name="Manji F."/>
            <person name="Birkbeck T.H."/>
            <person name="Nilsen H.K."/>
        </authorList>
    </citation>
    <scope>NUCLEOTIDE SEQUENCE [LARGE SCALE GENOMIC DNA]</scope>
    <source>
        <strain evidence="1 2">VIO11850</strain>
    </source>
</reference>
<accession>A0ABT9JIY1</accession>
<dbReference type="Proteomes" id="UP001224812">
    <property type="component" value="Unassembled WGS sequence"/>
</dbReference>
<dbReference type="SUPFAM" id="SSF69279">
    <property type="entry name" value="Phage tail proteins"/>
    <property type="match status" value="1"/>
</dbReference>
<evidence type="ECO:0000313" key="1">
    <source>
        <dbReference type="EMBL" id="MDP8084582.1"/>
    </source>
</evidence>
<dbReference type="EMBL" id="JASAVS010000001">
    <property type="protein sequence ID" value="MDP8084582.1"/>
    <property type="molecule type" value="Genomic_DNA"/>
</dbReference>
<dbReference type="RefSeq" id="WP_306383694.1">
    <property type="nucleotide sequence ID" value="NZ_JASAVR010000001.1"/>
</dbReference>